<organism evidence="1 2">
    <name type="scientific">Dryococelus australis</name>
    <dbReference type="NCBI Taxonomy" id="614101"/>
    <lineage>
        <taxon>Eukaryota</taxon>
        <taxon>Metazoa</taxon>
        <taxon>Ecdysozoa</taxon>
        <taxon>Arthropoda</taxon>
        <taxon>Hexapoda</taxon>
        <taxon>Insecta</taxon>
        <taxon>Pterygota</taxon>
        <taxon>Neoptera</taxon>
        <taxon>Polyneoptera</taxon>
        <taxon>Phasmatodea</taxon>
        <taxon>Verophasmatodea</taxon>
        <taxon>Anareolatae</taxon>
        <taxon>Phasmatidae</taxon>
        <taxon>Eurycanthinae</taxon>
        <taxon>Dryococelus</taxon>
    </lineage>
</organism>
<comment type="caution">
    <text evidence="1">The sequence shown here is derived from an EMBL/GenBank/DDBJ whole genome shotgun (WGS) entry which is preliminary data.</text>
</comment>
<dbReference type="InterPro" id="IPR036397">
    <property type="entry name" value="RNaseH_sf"/>
</dbReference>
<evidence type="ECO:0000313" key="1">
    <source>
        <dbReference type="EMBL" id="KAJ8876786.1"/>
    </source>
</evidence>
<proteinExistence type="predicted"/>
<evidence type="ECO:0008006" key="3">
    <source>
        <dbReference type="Google" id="ProtNLM"/>
    </source>
</evidence>
<dbReference type="Gene3D" id="3.30.420.10">
    <property type="entry name" value="Ribonuclease H-like superfamily/Ribonuclease H"/>
    <property type="match status" value="1"/>
</dbReference>
<keyword evidence="2" id="KW-1185">Reference proteome</keyword>
<protein>
    <recommendedName>
        <fullName evidence="3">Tc1-like transposase DDE domain-containing protein</fullName>
    </recommendedName>
</protein>
<name>A0ABQ9GXT5_9NEOP</name>
<dbReference type="EMBL" id="JARBHB010000008">
    <property type="protein sequence ID" value="KAJ8876786.1"/>
    <property type="molecule type" value="Genomic_DNA"/>
</dbReference>
<gene>
    <name evidence="1" type="ORF">PR048_021233</name>
</gene>
<evidence type="ECO:0000313" key="2">
    <source>
        <dbReference type="Proteomes" id="UP001159363"/>
    </source>
</evidence>
<dbReference type="Proteomes" id="UP001159363">
    <property type="component" value="Chromosome 7"/>
</dbReference>
<sequence>MFLRQFSTPVDLCFSAFGVGPLVFVRGSMNTEAYCNILDKEMLPTLWRFYGMDPCYFQDDNTRCQVSRATMQWYVDNNVRRLDWPAQSPDLNPIEHFWDELDRWVRAHQARPKSIAHLMEWLQESSLRAPTVVCSATQGKNCPTPLILDSESLGLQNGGINEAICSTEPAEDFSRPNGLPFQHREQIYIHIYRSHPPPPLLNPALFLPQPSSFTPVRMWQHDFQFFSDFASAFPTPLAGCALSSLSPPTPTPFILTPVPSCCWGERSLGFLAAEVPEEPSPSPSSATISSLAILSLHPHCSKVTTPGDVFRKLLRLNWILEDYDPPASFRNPLQVTVGSRVFPAALSRPQGDFLVKIVYAQFTVTCNFPEALPESYFQDIPPPHSTTLIKLHQRDSAPHTRTSDLQAPCCPETANTCEAKEVGTPYTLSTVSPRDSMFVAQHLQAPRGRGTVITGGQSLSQQGYLRVPSIKNVILLYEFQNRGGVKDHGYHMSRRPLTHRPVHWRHSYFVEDSSLEHSKRRLFNFTAGWGNGRSRENPTANGIIRHDSHLRKSGDPAARVNPVRIGSIHDHTWVLLAKPVVVLTMAVVGSIHDHTWVLLAKPVVVLTMSGSRKYPRPHVGFESNRLERVVGRRIASLAEVRTAGTPPEFTTAIGDKQFPGTTHALFKVKLVQGLLWDEEEKREENVRERCGENTVIHTYDTFHLAFMAAFGRLEKIKYVF</sequence>
<accession>A0ABQ9GXT5</accession>
<reference evidence="1 2" key="1">
    <citation type="submission" date="2023-02" db="EMBL/GenBank/DDBJ databases">
        <title>LHISI_Scaffold_Assembly.</title>
        <authorList>
            <person name="Stuart O.P."/>
            <person name="Cleave R."/>
            <person name="Magrath M.J.L."/>
            <person name="Mikheyev A.S."/>
        </authorList>
    </citation>
    <scope>NUCLEOTIDE SEQUENCE [LARGE SCALE GENOMIC DNA]</scope>
    <source>
        <strain evidence="1">Daus_M_001</strain>
        <tissue evidence="1">Leg muscle</tissue>
    </source>
</reference>